<dbReference type="GO" id="GO:0003700">
    <property type="term" value="F:DNA-binding transcription factor activity"/>
    <property type="evidence" value="ECO:0007669"/>
    <property type="project" value="InterPro"/>
</dbReference>
<evidence type="ECO:0000313" key="5">
    <source>
        <dbReference type="EMBL" id="KAG7441037.1"/>
    </source>
</evidence>
<feature type="compositionally biased region" description="Polar residues" evidence="3">
    <location>
        <begin position="441"/>
        <end position="452"/>
    </location>
</feature>
<feature type="region of interest" description="Disordered" evidence="3">
    <location>
        <begin position="418"/>
        <end position="452"/>
    </location>
</feature>
<reference evidence="5" key="1">
    <citation type="submission" date="2020-11" db="EMBL/GenBank/DDBJ databases">
        <title>Adaptations for nitrogen fixation in a non-lichenized fungal sporocarp promotes dispersal by wood-feeding termites.</title>
        <authorList>
            <consortium name="DOE Joint Genome Institute"/>
            <person name="Koch R.A."/>
            <person name="Yoon G."/>
            <person name="Arayal U."/>
            <person name="Lail K."/>
            <person name="Amirebrahimi M."/>
            <person name="Labutti K."/>
            <person name="Lipzen A."/>
            <person name="Riley R."/>
            <person name="Barry K."/>
            <person name="Henrissat B."/>
            <person name="Grigoriev I.V."/>
            <person name="Herr J.R."/>
            <person name="Aime M.C."/>
        </authorList>
    </citation>
    <scope>NUCLEOTIDE SEQUENCE</scope>
    <source>
        <strain evidence="5">MCA 3950</strain>
    </source>
</reference>
<dbReference type="EMBL" id="MU250564">
    <property type="protein sequence ID" value="KAG7441037.1"/>
    <property type="molecule type" value="Genomic_DNA"/>
</dbReference>
<gene>
    <name evidence="5" type="ORF">BT62DRAFT_937470</name>
</gene>
<dbReference type="InterPro" id="IPR038096">
    <property type="entry name" value="TEA/ATTS_sf"/>
</dbReference>
<feature type="region of interest" description="Disordered" evidence="3">
    <location>
        <begin position="219"/>
        <end position="248"/>
    </location>
</feature>
<feature type="compositionally biased region" description="Polar residues" evidence="3">
    <location>
        <begin position="1"/>
        <end position="21"/>
    </location>
</feature>
<dbReference type="OrthoDB" id="10006572at2759"/>
<comment type="caution">
    <text evidence="5">The sequence shown here is derived from an EMBL/GenBank/DDBJ whole genome shotgun (WGS) entry which is preliminary data.</text>
</comment>
<feature type="region of interest" description="Disordered" evidence="3">
    <location>
        <begin position="1"/>
        <end position="22"/>
    </location>
</feature>
<evidence type="ECO:0000259" key="4">
    <source>
        <dbReference type="PROSITE" id="PS51088"/>
    </source>
</evidence>
<name>A0A9P8ANN3_9AGAR</name>
<accession>A0A9P8ANN3</accession>
<dbReference type="Pfam" id="PF01285">
    <property type="entry name" value="TEA"/>
    <property type="match status" value="1"/>
</dbReference>
<protein>
    <recommendedName>
        <fullName evidence="4">TEA domain-containing protein</fullName>
    </recommendedName>
</protein>
<dbReference type="PROSITE" id="PS51088">
    <property type="entry name" value="TEA_2"/>
    <property type="match status" value="1"/>
</dbReference>
<proteinExistence type="inferred from homology"/>
<dbReference type="Gene3D" id="6.10.20.40">
    <property type="entry name" value="TEA/ATTS domain"/>
    <property type="match status" value="1"/>
</dbReference>
<dbReference type="AlphaFoldDB" id="A0A9P8ANN3"/>
<dbReference type="GeneID" id="66109626"/>
<dbReference type="InterPro" id="IPR000818">
    <property type="entry name" value="TEA/ATTS_dom"/>
</dbReference>
<dbReference type="RefSeq" id="XP_043034537.1">
    <property type="nucleotide sequence ID" value="XM_043187329.1"/>
</dbReference>
<keyword evidence="6" id="KW-1185">Reference proteome</keyword>
<evidence type="ECO:0000256" key="2">
    <source>
        <dbReference type="PROSITE-ProRule" id="PRU00505"/>
    </source>
</evidence>
<organism evidence="5 6">
    <name type="scientific">Guyanagaster necrorhizus</name>
    <dbReference type="NCBI Taxonomy" id="856835"/>
    <lineage>
        <taxon>Eukaryota</taxon>
        <taxon>Fungi</taxon>
        <taxon>Dikarya</taxon>
        <taxon>Basidiomycota</taxon>
        <taxon>Agaricomycotina</taxon>
        <taxon>Agaricomycetes</taxon>
        <taxon>Agaricomycetidae</taxon>
        <taxon>Agaricales</taxon>
        <taxon>Marasmiineae</taxon>
        <taxon>Physalacriaceae</taxon>
        <taxon>Guyanagaster</taxon>
    </lineage>
</organism>
<feature type="domain" description="TEA" evidence="4">
    <location>
        <begin position="57"/>
        <end position="131"/>
    </location>
</feature>
<feature type="DNA-binding region" description="TEA" evidence="2">
    <location>
        <begin position="57"/>
        <end position="131"/>
    </location>
</feature>
<comment type="similarity">
    <text evidence="1">Belongs to the TEC1 family.</text>
</comment>
<feature type="compositionally biased region" description="Basic and acidic residues" evidence="3">
    <location>
        <begin position="238"/>
        <end position="248"/>
    </location>
</feature>
<evidence type="ECO:0000256" key="3">
    <source>
        <dbReference type="SAM" id="MobiDB-lite"/>
    </source>
</evidence>
<dbReference type="SMART" id="SM00426">
    <property type="entry name" value="TEA"/>
    <property type="match status" value="1"/>
</dbReference>
<feature type="compositionally biased region" description="Low complexity" evidence="3">
    <location>
        <begin position="223"/>
        <end position="234"/>
    </location>
</feature>
<evidence type="ECO:0000256" key="1">
    <source>
        <dbReference type="ARBA" id="ARBA00008421"/>
    </source>
</evidence>
<dbReference type="Proteomes" id="UP000812287">
    <property type="component" value="Unassembled WGS sequence"/>
</dbReference>
<evidence type="ECO:0000313" key="6">
    <source>
        <dbReference type="Proteomes" id="UP000812287"/>
    </source>
</evidence>
<sequence length="471" mass="51408">MRSSTPVWPSHARASSSSPTTRYARANMNDCVKAGSNTGAQEVFQTIYNGRKSWKTLRGGEMVWPAELEAALIEGLEQYQPDDSRETRLLGRFPMRNRFISEYIFRKTGRRRTAKQVGSRLQQLRETCTGKRLMDLLSPCRRLVSSSLIRSQYGSHHGLPSLNCDSASSSGSASVPITPTDEVASFGFPSSEKQNGTAAGSAGRQHTYCIDILPDHATHRHGSAPASASASASAITDNARRISDDPRPIRAIDPTLTFLSRSPIEANSNFTVVADGIVVFSEMTNLTLRDTPPIEAAPGTDGALLYTTPLAPGYWKTISDSSDPTKYTICQDIVETTTTHSSRTLYSAIYKFSYPAAGHSASDPALLSAPHFAFTFDTVPTDCFGTDDSTEMMEYGKHESHPVYDFAPFDDAAWGFSSTPPHSDRSSVEKTAPSPREVFDNHSTPGSSSPTSVCFPTELSNYMSQTYQMQL</sequence>